<dbReference type="KEGG" id="tng:GSTEN00000932G001"/>
<proteinExistence type="predicted"/>
<reference evidence="1" key="1">
    <citation type="journal article" date="2004" name="Nature">
        <title>Genome duplication in the teleost fish Tetraodon nigroviridis reveals the early vertebrate proto-karyotype.</title>
        <authorList>
            <person name="Jaillon O."/>
            <person name="Aury J.-M."/>
            <person name="Brunet F."/>
            <person name="Petit J.-L."/>
            <person name="Stange-Thomann N."/>
            <person name="Mauceli E."/>
            <person name="Bouneau L."/>
            <person name="Fischer C."/>
            <person name="Ozouf-Costaz C."/>
            <person name="Bernot A."/>
            <person name="Nicaud S."/>
            <person name="Jaffe D."/>
            <person name="Fisher S."/>
            <person name="Lutfalla G."/>
            <person name="Dossat C."/>
            <person name="Segurens B."/>
            <person name="Dasilva C."/>
            <person name="Salanoubat M."/>
            <person name="Levy M."/>
            <person name="Boudet N."/>
            <person name="Castellano S."/>
            <person name="Anthouard V."/>
            <person name="Jubin C."/>
            <person name="Castelli V."/>
            <person name="Katinka M."/>
            <person name="Vacherie B."/>
            <person name="Biemont C."/>
            <person name="Skalli Z."/>
            <person name="Cattolico L."/>
            <person name="Poulain J."/>
            <person name="De Berardinis V."/>
            <person name="Cruaud C."/>
            <person name="Duprat S."/>
            <person name="Brottier P."/>
            <person name="Coutanceau J.-P."/>
            <person name="Gouzy J."/>
            <person name="Parra G."/>
            <person name="Lardier G."/>
            <person name="Chapple C."/>
            <person name="McKernan K.J."/>
            <person name="McEwan P."/>
            <person name="Bosak S."/>
            <person name="Kellis M."/>
            <person name="Volff J.-N."/>
            <person name="Guigo R."/>
            <person name="Zody M.C."/>
            <person name="Mesirov J."/>
            <person name="Lindblad-Toh K."/>
            <person name="Birren B."/>
            <person name="Nusbaum C."/>
            <person name="Kahn D."/>
            <person name="Robinson-Rechavi M."/>
            <person name="Laudet V."/>
            <person name="Schachter V."/>
            <person name="Quetier F."/>
            <person name="Saurin W."/>
            <person name="Scarpelli C."/>
            <person name="Wincker P."/>
            <person name="Lander E.S."/>
            <person name="Weissenbach J."/>
            <person name="Roest Crollius H."/>
        </authorList>
    </citation>
    <scope>NUCLEOTIDE SEQUENCE [LARGE SCALE GENOMIC DNA]</scope>
</reference>
<feature type="non-terminal residue" evidence="1">
    <location>
        <position position="1"/>
    </location>
</feature>
<gene>
    <name evidence="1" type="ORF">GSTENG00000932001</name>
</gene>
<organism evidence="1">
    <name type="scientific">Tetraodon nigroviridis</name>
    <name type="common">Spotted green pufferfish</name>
    <name type="synonym">Chelonodon nigroviridis</name>
    <dbReference type="NCBI Taxonomy" id="99883"/>
    <lineage>
        <taxon>Eukaryota</taxon>
        <taxon>Metazoa</taxon>
        <taxon>Chordata</taxon>
        <taxon>Craniata</taxon>
        <taxon>Vertebrata</taxon>
        <taxon>Euteleostomi</taxon>
        <taxon>Actinopterygii</taxon>
        <taxon>Neopterygii</taxon>
        <taxon>Teleostei</taxon>
        <taxon>Neoteleostei</taxon>
        <taxon>Acanthomorphata</taxon>
        <taxon>Eupercaria</taxon>
        <taxon>Tetraodontiformes</taxon>
        <taxon>Tetradontoidea</taxon>
        <taxon>Tetraodontidae</taxon>
        <taxon>Tetraodon</taxon>
    </lineage>
</organism>
<evidence type="ECO:0000313" key="1">
    <source>
        <dbReference type="EMBL" id="CAF87893.1"/>
    </source>
</evidence>
<dbReference type="EMBL" id="CAAE01003488">
    <property type="protein sequence ID" value="CAF87893.1"/>
    <property type="molecule type" value="Genomic_DNA"/>
</dbReference>
<sequence length="112" mass="12881">RIAASESNLQNKRLKLDYDEITPCLKEVTLVWEKMLGTPERPKVKVDMEIIHAALAQGVPRQHRGEVWKFLSEQYLLRQTVSTQPPTNNTSYRELLQQVSSEQHAILIDLGN</sequence>
<reference evidence="1" key="2">
    <citation type="submission" date="2004-02" db="EMBL/GenBank/DDBJ databases">
        <authorList>
            <consortium name="Genoscope"/>
            <consortium name="Whitehead Institute Centre for Genome Research"/>
        </authorList>
    </citation>
    <scope>NUCLEOTIDE SEQUENCE</scope>
</reference>
<dbReference type="AlphaFoldDB" id="Q4TGT9"/>
<name>Q4TGT9_TETNG</name>
<dbReference type="FunFam" id="1.10.10.2750:FF:000002">
    <property type="entry name" value="TBC1 domain family member 4"/>
    <property type="match status" value="1"/>
</dbReference>
<dbReference type="SUPFAM" id="SSF47923">
    <property type="entry name" value="Ypt/Rab-GAP domain of gyp1p"/>
    <property type="match status" value="1"/>
</dbReference>
<dbReference type="Gene3D" id="1.10.10.2750">
    <property type="match status" value="1"/>
</dbReference>
<protein>
    <submittedName>
        <fullName evidence="1">Chromosome undetermined SCAF3488, whole genome shotgun sequence</fullName>
    </submittedName>
</protein>
<accession>Q4TGT9</accession>
<dbReference type="PANTHER" id="PTHR47219:SF18">
    <property type="entry name" value="TBC1 DOMAIN FAMILY MEMBER 1 ISOFORM X1"/>
    <property type="match status" value="1"/>
</dbReference>
<dbReference type="InterPro" id="IPR050302">
    <property type="entry name" value="Rab_GAP_TBC_domain"/>
</dbReference>
<dbReference type="OrthoDB" id="295078at2759"/>
<feature type="non-terminal residue" evidence="1">
    <location>
        <position position="112"/>
    </location>
</feature>
<dbReference type="InterPro" id="IPR035969">
    <property type="entry name" value="Rab-GAP_TBC_sf"/>
</dbReference>
<dbReference type="PANTHER" id="PTHR47219">
    <property type="entry name" value="RAB GTPASE-ACTIVATING PROTEIN 1-LIKE"/>
    <property type="match status" value="1"/>
</dbReference>